<dbReference type="AlphaFoldDB" id="A0A1C6STN8"/>
<name>A0A1C6STN8_9ACTN</name>
<dbReference type="Proteomes" id="UP000199699">
    <property type="component" value="Unassembled WGS sequence"/>
</dbReference>
<sequence>MAKPVIRVTLVRRRWVAWNGRTVAPETIVREFDDEARAASWFTEDSYFAEGYTESATWERLD</sequence>
<keyword evidence="2" id="KW-1185">Reference proteome</keyword>
<dbReference type="RefSeq" id="WP_139128976.1">
    <property type="nucleotide sequence ID" value="NZ_FMHT01000003.1"/>
</dbReference>
<reference evidence="1 2" key="1">
    <citation type="submission" date="2016-06" db="EMBL/GenBank/DDBJ databases">
        <authorList>
            <person name="Kjaerup R.B."/>
            <person name="Dalgaard T.S."/>
            <person name="Juul-Madsen H.R."/>
        </authorList>
    </citation>
    <scope>NUCLEOTIDE SEQUENCE [LARGE SCALE GENOMIC DNA]</scope>
    <source>
        <strain evidence="1 2">DSM 43818</strain>
    </source>
</reference>
<gene>
    <name evidence="1" type="ORF">GA0070616_4581</name>
</gene>
<protein>
    <submittedName>
        <fullName evidence="1">Uncharacterized protein</fullName>
    </submittedName>
</protein>
<accession>A0A1C6STN8</accession>
<proteinExistence type="predicted"/>
<organism evidence="1 2">
    <name type="scientific">Micromonospora nigra</name>
    <dbReference type="NCBI Taxonomy" id="145857"/>
    <lineage>
        <taxon>Bacteria</taxon>
        <taxon>Bacillati</taxon>
        <taxon>Actinomycetota</taxon>
        <taxon>Actinomycetes</taxon>
        <taxon>Micromonosporales</taxon>
        <taxon>Micromonosporaceae</taxon>
        <taxon>Micromonospora</taxon>
    </lineage>
</organism>
<dbReference type="OrthoDB" id="3209349at2"/>
<evidence type="ECO:0000313" key="2">
    <source>
        <dbReference type="Proteomes" id="UP000199699"/>
    </source>
</evidence>
<dbReference type="STRING" id="145857.GA0070616_4581"/>
<dbReference type="EMBL" id="FMHT01000003">
    <property type="protein sequence ID" value="SCL32891.1"/>
    <property type="molecule type" value="Genomic_DNA"/>
</dbReference>
<evidence type="ECO:0000313" key="1">
    <source>
        <dbReference type="EMBL" id="SCL32891.1"/>
    </source>
</evidence>